<comment type="caution">
    <text evidence="1">The sequence shown here is derived from an EMBL/GenBank/DDBJ whole genome shotgun (WGS) entry which is preliminary data.</text>
</comment>
<proteinExistence type="predicted"/>
<protein>
    <submittedName>
        <fullName evidence="1">Uncharacterized protein</fullName>
    </submittedName>
</protein>
<organism evidence="1 2">
    <name type="scientific">Paenibacillus eucommiae</name>
    <dbReference type="NCBI Taxonomy" id="1355755"/>
    <lineage>
        <taxon>Bacteria</taxon>
        <taxon>Bacillati</taxon>
        <taxon>Bacillota</taxon>
        <taxon>Bacilli</taxon>
        <taxon>Bacillales</taxon>
        <taxon>Paenibacillaceae</taxon>
        <taxon>Paenibacillus</taxon>
    </lineage>
</organism>
<reference evidence="1 2" key="1">
    <citation type="submission" date="2021-03" db="EMBL/GenBank/DDBJ databases">
        <title>Genomic Encyclopedia of Type Strains, Phase IV (KMG-IV): sequencing the most valuable type-strain genomes for metagenomic binning, comparative biology and taxonomic classification.</title>
        <authorList>
            <person name="Goeker M."/>
        </authorList>
    </citation>
    <scope>NUCLEOTIDE SEQUENCE [LARGE SCALE GENOMIC DNA]</scope>
    <source>
        <strain evidence="1 2">DSM 26048</strain>
    </source>
</reference>
<evidence type="ECO:0000313" key="2">
    <source>
        <dbReference type="Proteomes" id="UP001519287"/>
    </source>
</evidence>
<evidence type="ECO:0000313" key="1">
    <source>
        <dbReference type="EMBL" id="MBP1990841.1"/>
    </source>
</evidence>
<gene>
    <name evidence="1" type="ORF">J2Z66_002447</name>
</gene>
<accession>A0ABS4IV18</accession>
<dbReference type="Proteomes" id="UP001519287">
    <property type="component" value="Unassembled WGS sequence"/>
</dbReference>
<sequence length="72" mass="8134">MFKKQDAIQLSIGQAHFVQERIGKQKPFLGLRSDKANDYGNTLPSYLYSQLFEGIVEQARDFLINASGILQS</sequence>
<dbReference type="EMBL" id="JAGGLB010000006">
    <property type="protein sequence ID" value="MBP1990841.1"/>
    <property type="molecule type" value="Genomic_DNA"/>
</dbReference>
<dbReference type="RefSeq" id="WP_209971590.1">
    <property type="nucleotide sequence ID" value="NZ_JAGGLB010000006.1"/>
</dbReference>
<name>A0ABS4IV18_9BACL</name>
<keyword evidence="2" id="KW-1185">Reference proteome</keyword>